<dbReference type="Proteomes" id="UP001603857">
    <property type="component" value="Unassembled WGS sequence"/>
</dbReference>
<sequence length="324" mass="36529">MGAPIPPSTRSPSRAEGCFKDHPQLGHPIEHISGRVKDHPWLSHPAKSRGVLRITLDLATLPSRWTFQRTPSAWPPCRADGRFKDHLRFGYLIELRGVLKTTLSSATLLSREALQHHSRLSHPTKLRDVPRLPSTWSSLEPRIPCRAEGHSKDTLGSATLPSRLSPRHQRVRSLFGLCGCVLNLLLLCGRYHQLHETQGGILSLSDLEQQSNNEDTRYQNCVLMIIPLAAYVLNVRVTGFVYEKEARNQLKRNGFKSSPIIAKTSKSEKPIWPMRVWIAGYDIGCVLNLLLLCGRYHQLHVTQGGVLSLSDLEQQSNNEDTRVW</sequence>
<comment type="caution">
    <text evidence="2">The sequence shown here is derived from an EMBL/GenBank/DDBJ whole genome shotgun (WGS) entry which is preliminary data.</text>
</comment>
<protein>
    <submittedName>
        <fullName evidence="2">Uncharacterized protein</fullName>
    </submittedName>
</protein>
<name>A0ABD1MW56_9FABA</name>
<reference evidence="2 3" key="1">
    <citation type="submission" date="2024-08" db="EMBL/GenBank/DDBJ databases">
        <title>Insights into the chromosomal genome structure of Flemingia macrophylla.</title>
        <authorList>
            <person name="Ding Y."/>
            <person name="Zhao Y."/>
            <person name="Bi W."/>
            <person name="Wu M."/>
            <person name="Zhao G."/>
            <person name="Gong Y."/>
            <person name="Li W."/>
            <person name="Zhang P."/>
        </authorList>
    </citation>
    <scope>NUCLEOTIDE SEQUENCE [LARGE SCALE GENOMIC DNA]</scope>
    <source>
        <strain evidence="2">DYQJB</strain>
        <tissue evidence="2">Leaf</tissue>
    </source>
</reference>
<feature type="region of interest" description="Disordered" evidence="1">
    <location>
        <begin position="1"/>
        <end position="21"/>
    </location>
</feature>
<evidence type="ECO:0000313" key="3">
    <source>
        <dbReference type="Proteomes" id="UP001603857"/>
    </source>
</evidence>
<keyword evidence="3" id="KW-1185">Reference proteome</keyword>
<accession>A0ABD1MW56</accession>
<dbReference type="PANTHER" id="PTHR46225:SF1">
    <property type="entry name" value="RING_U-BOX SUPERFAMILY PROTEIN"/>
    <property type="match status" value="1"/>
</dbReference>
<evidence type="ECO:0000313" key="2">
    <source>
        <dbReference type="EMBL" id="KAL2340060.1"/>
    </source>
</evidence>
<proteinExistence type="predicted"/>
<dbReference type="AlphaFoldDB" id="A0ABD1MW56"/>
<dbReference type="PANTHER" id="PTHR46225">
    <property type="entry name" value="C3H4 TYPE ZINC FINGER PROTEIN"/>
    <property type="match status" value="1"/>
</dbReference>
<organism evidence="2 3">
    <name type="scientific">Flemingia macrophylla</name>
    <dbReference type="NCBI Taxonomy" id="520843"/>
    <lineage>
        <taxon>Eukaryota</taxon>
        <taxon>Viridiplantae</taxon>
        <taxon>Streptophyta</taxon>
        <taxon>Embryophyta</taxon>
        <taxon>Tracheophyta</taxon>
        <taxon>Spermatophyta</taxon>
        <taxon>Magnoliopsida</taxon>
        <taxon>eudicotyledons</taxon>
        <taxon>Gunneridae</taxon>
        <taxon>Pentapetalae</taxon>
        <taxon>rosids</taxon>
        <taxon>fabids</taxon>
        <taxon>Fabales</taxon>
        <taxon>Fabaceae</taxon>
        <taxon>Papilionoideae</taxon>
        <taxon>50 kb inversion clade</taxon>
        <taxon>NPAAA clade</taxon>
        <taxon>indigoferoid/millettioid clade</taxon>
        <taxon>Phaseoleae</taxon>
        <taxon>Flemingia</taxon>
    </lineage>
</organism>
<gene>
    <name evidence="2" type="ORF">Fmac_008000</name>
</gene>
<dbReference type="EMBL" id="JBGMDY010000003">
    <property type="protein sequence ID" value="KAL2340060.1"/>
    <property type="molecule type" value="Genomic_DNA"/>
</dbReference>
<evidence type="ECO:0000256" key="1">
    <source>
        <dbReference type="SAM" id="MobiDB-lite"/>
    </source>
</evidence>